<comment type="caution">
    <text evidence="1">The sequence shown here is derived from an EMBL/GenBank/DDBJ whole genome shotgun (WGS) entry which is preliminary data.</text>
</comment>
<dbReference type="Proteomes" id="UP001293254">
    <property type="component" value="Unassembled WGS sequence"/>
</dbReference>
<reference evidence="1" key="1">
    <citation type="submission" date="2020-06" db="EMBL/GenBank/DDBJ databases">
        <authorList>
            <person name="Li T."/>
            <person name="Hu X."/>
            <person name="Zhang T."/>
            <person name="Song X."/>
            <person name="Zhang H."/>
            <person name="Dai N."/>
            <person name="Sheng W."/>
            <person name="Hou X."/>
            <person name="Wei L."/>
        </authorList>
    </citation>
    <scope>NUCLEOTIDE SEQUENCE</scope>
    <source>
        <strain evidence="1">3651</strain>
        <tissue evidence="1">Leaf</tissue>
    </source>
</reference>
<keyword evidence="2" id="KW-1185">Reference proteome</keyword>
<name>A0AAE1XIT8_9LAMI</name>
<sequence length="376" mass="42006">MSEVESLSLISQYAINSKTKTVNLTYLRQALTELTSIEALGKKWPSVSLGAQCWNITYVGLISERNRCPKDMCESVVDEDLIYFKPHESVRLEESLLVGDCGSGRMTEDLRPWKATLSKLNGKRAYLIAALPGKQSVGKGKGIKSLEQIHQELEPIPGRGEMEIERKELDVGKEQTPFEAYYYLSFSPLTAVKDFTDGISRIKLLLFRAYYDFRVPHGQTLSKAFPLLASSWTPPSGSFSSVYYCTSRARLLFHPRLSISSESELGSPVHGYFPRPVPPEKGLLFPLMIWGSLALPVHFFLCLSATLNNIMPSVSMSERVSQLPVFLNNNGSNKFSLVRLGLEFIKVGRDGRSRFFRPSPSGRVLRHESNGKGISG</sequence>
<proteinExistence type="predicted"/>
<gene>
    <name evidence="1" type="ORF">Salat_2969200</name>
</gene>
<dbReference type="AlphaFoldDB" id="A0AAE1XIT8"/>
<accession>A0AAE1XIT8</accession>
<evidence type="ECO:0000313" key="2">
    <source>
        <dbReference type="Proteomes" id="UP001293254"/>
    </source>
</evidence>
<dbReference type="EMBL" id="JACGWO010000020">
    <property type="protein sequence ID" value="KAK4412183.1"/>
    <property type="molecule type" value="Genomic_DNA"/>
</dbReference>
<evidence type="ECO:0000313" key="1">
    <source>
        <dbReference type="EMBL" id="KAK4412183.1"/>
    </source>
</evidence>
<reference evidence="1" key="2">
    <citation type="journal article" date="2024" name="Plant">
        <title>Genomic evolution and insights into agronomic trait innovations of Sesamum species.</title>
        <authorList>
            <person name="Miao H."/>
            <person name="Wang L."/>
            <person name="Qu L."/>
            <person name="Liu H."/>
            <person name="Sun Y."/>
            <person name="Le M."/>
            <person name="Wang Q."/>
            <person name="Wei S."/>
            <person name="Zheng Y."/>
            <person name="Lin W."/>
            <person name="Duan Y."/>
            <person name="Cao H."/>
            <person name="Xiong S."/>
            <person name="Wang X."/>
            <person name="Wei L."/>
            <person name="Li C."/>
            <person name="Ma Q."/>
            <person name="Ju M."/>
            <person name="Zhao R."/>
            <person name="Li G."/>
            <person name="Mu C."/>
            <person name="Tian Q."/>
            <person name="Mei H."/>
            <person name="Zhang T."/>
            <person name="Gao T."/>
            <person name="Zhang H."/>
        </authorList>
    </citation>
    <scope>NUCLEOTIDE SEQUENCE</scope>
    <source>
        <strain evidence="1">3651</strain>
    </source>
</reference>
<organism evidence="1 2">
    <name type="scientific">Sesamum alatum</name>
    <dbReference type="NCBI Taxonomy" id="300844"/>
    <lineage>
        <taxon>Eukaryota</taxon>
        <taxon>Viridiplantae</taxon>
        <taxon>Streptophyta</taxon>
        <taxon>Embryophyta</taxon>
        <taxon>Tracheophyta</taxon>
        <taxon>Spermatophyta</taxon>
        <taxon>Magnoliopsida</taxon>
        <taxon>eudicotyledons</taxon>
        <taxon>Gunneridae</taxon>
        <taxon>Pentapetalae</taxon>
        <taxon>asterids</taxon>
        <taxon>lamiids</taxon>
        <taxon>Lamiales</taxon>
        <taxon>Pedaliaceae</taxon>
        <taxon>Sesamum</taxon>
    </lineage>
</organism>
<protein>
    <submittedName>
        <fullName evidence="1">Uncharacterized protein</fullName>
    </submittedName>
</protein>